<comment type="caution">
    <text evidence="1">The sequence shown here is derived from an EMBL/GenBank/DDBJ whole genome shotgun (WGS) entry which is preliminary data.</text>
</comment>
<dbReference type="AlphaFoldDB" id="A0A0F8ZEG4"/>
<evidence type="ECO:0000313" key="1">
    <source>
        <dbReference type="EMBL" id="KKK64849.1"/>
    </source>
</evidence>
<accession>A0A0F8ZEG4</accession>
<organism evidence="1">
    <name type="scientific">marine sediment metagenome</name>
    <dbReference type="NCBI Taxonomy" id="412755"/>
    <lineage>
        <taxon>unclassified sequences</taxon>
        <taxon>metagenomes</taxon>
        <taxon>ecological metagenomes</taxon>
    </lineage>
</organism>
<name>A0A0F8ZEG4_9ZZZZ</name>
<gene>
    <name evidence="1" type="ORF">LCGC14_2980060</name>
</gene>
<proteinExistence type="predicted"/>
<sequence>MRIYTDKLLTQELGDKTFSLGIVEAGENKQFTYWVENDSKLFIKEIKFLVTILNNPLNSEDKDELFILEAPETLIPFESKKLILEWRPSITLEESLEAVVNITAIRLTP</sequence>
<reference evidence="1" key="1">
    <citation type="journal article" date="2015" name="Nature">
        <title>Complex archaea that bridge the gap between prokaryotes and eukaryotes.</title>
        <authorList>
            <person name="Spang A."/>
            <person name="Saw J.H."/>
            <person name="Jorgensen S.L."/>
            <person name="Zaremba-Niedzwiedzka K."/>
            <person name="Martijn J."/>
            <person name="Lind A.E."/>
            <person name="van Eijk R."/>
            <person name="Schleper C."/>
            <person name="Guy L."/>
            <person name="Ettema T.J."/>
        </authorList>
    </citation>
    <scope>NUCLEOTIDE SEQUENCE</scope>
</reference>
<dbReference type="EMBL" id="LAZR01060837">
    <property type="protein sequence ID" value="KKK64849.1"/>
    <property type="molecule type" value="Genomic_DNA"/>
</dbReference>
<protein>
    <submittedName>
        <fullName evidence="1">Uncharacterized protein</fullName>
    </submittedName>
</protein>